<feature type="domain" description="D-apionate lactonase C-terminal" evidence="1">
    <location>
        <begin position="85"/>
        <end position="142"/>
    </location>
</feature>
<protein>
    <submittedName>
        <fullName evidence="2">CAZy families GH13 protein</fullName>
    </submittedName>
</protein>
<dbReference type="Pfam" id="PF25839">
    <property type="entry name" value="Apionate_lact_C"/>
    <property type="match status" value="1"/>
</dbReference>
<dbReference type="InterPro" id="IPR058789">
    <property type="entry name" value="ApnL_C"/>
</dbReference>
<dbReference type="AlphaFoldDB" id="A0A060BSU5"/>
<proteinExistence type="predicted"/>
<dbReference type="SUPFAM" id="SSF51445">
    <property type="entry name" value="(Trans)glycosidases"/>
    <property type="match status" value="1"/>
</dbReference>
<dbReference type="GO" id="GO:0016798">
    <property type="term" value="F:hydrolase activity, acting on glycosyl bonds"/>
    <property type="evidence" value="ECO:0007669"/>
    <property type="project" value="UniProtKB-KW"/>
</dbReference>
<dbReference type="Gene3D" id="3.20.20.80">
    <property type="entry name" value="Glycosidases"/>
    <property type="match status" value="1"/>
</dbReference>
<accession>A0A060BSU5</accession>
<evidence type="ECO:0000313" key="2">
    <source>
        <dbReference type="EMBL" id="AIA87463.1"/>
    </source>
</evidence>
<dbReference type="EMBL" id="KF120192">
    <property type="protein sequence ID" value="AIA87463.1"/>
    <property type="molecule type" value="Genomic_DNA"/>
</dbReference>
<name>A0A060BSU5_9ENTR</name>
<sequence length="148" mass="16422">MPAVYIHSLLGSRNDQAGVAQTGQNRSINRERLRADVLNQQLADPNSFRARVFAAYRHLLEVRRRTPAFHPNATQAAATLNDGAVLQLTRTPDSGEPTTCLFNMTDAIQVVELADSAFVDMLSTQFFHGPEIRLEPYAVLWLYVPVAG</sequence>
<organism evidence="2">
    <name type="scientific">uncultured Salmonella sp</name>
    <dbReference type="NCBI Taxonomy" id="263771"/>
    <lineage>
        <taxon>Bacteria</taxon>
        <taxon>Pseudomonadati</taxon>
        <taxon>Pseudomonadota</taxon>
        <taxon>Gammaproteobacteria</taxon>
        <taxon>Enterobacterales</taxon>
        <taxon>Enterobacteriaceae</taxon>
        <taxon>Salmonella</taxon>
        <taxon>environmental samples</taxon>
    </lineage>
</organism>
<reference evidence="2" key="1">
    <citation type="journal article" date="2013" name="Environ. Microbiol.">
        <title>Seasonally variable intestinal metagenomes of the red palm weevil (Rhynchophorus ferrugineus).</title>
        <authorList>
            <person name="Jia S."/>
            <person name="Zhang X."/>
            <person name="Zhang G."/>
            <person name="Yin A."/>
            <person name="Zhang S."/>
            <person name="Li F."/>
            <person name="Wang L."/>
            <person name="Zhao D."/>
            <person name="Yun Q."/>
            <person name="Tala"/>
            <person name="Wang J."/>
            <person name="Sun G."/>
            <person name="Baabdullah M."/>
            <person name="Yu X."/>
            <person name="Hu S."/>
            <person name="Al-Mssallem I.S."/>
            <person name="Yu J."/>
        </authorList>
    </citation>
    <scope>NUCLEOTIDE SEQUENCE</scope>
</reference>
<evidence type="ECO:0000259" key="1">
    <source>
        <dbReference type="Pfam" id="PF25839"/>
    </source>
</evidence>
<dbReference type="InterPro" id="IPR017853">
    <property type="entry name" value="GH"/>
</dbReference>